<dbReference type="PROSITE" id="PS00650">
    <property type="entry name" value="G_PROTEIN_RECEP_F2_2"/>
    <property type="match status" value="1"/>
</dbReference>
<dbReference type="WBParaSite" id="Hba_20566">
    <property type="protein sequence ID" value="Hba_20566"/>
    <property type="gene ID" value="Hba_20566"/>
</dbReference>
<feature type="domain" description="G-protein coupled receptors family 2 profile 2" evidence="7">
    <location>
        <begin position="37"/>
        <end position="304"/>
    </location>
</feature>
<proteinExistence type="predicted"/>
<organism evidence="8 9">
    <name type="scientific">Heterorhabditis bacteriophora</name>
    <name type="common">Entomopathogenic nematode worm</name>
    <dbReference type="NCBI Taxonomy" id="37862"/>
    <lineage>
        <taxon>Eukaryota</taxon>
        <taxon>Metazoa</taxon>
        <taxon>Ecdysozoa</taxon>
        <taxon>Nematoda</taxon>
        <taxon>Chromadorea</taxon>
        <taxon>Rhabditida</taxon>
        <taxon>Rhabditina</taxon>
        <taxon>Rhabditomorpha</taxon>
        <taxon>Strongyloidea</taxon>
        <taxon>Heterorhabditidae</taxon>
        <taxon>Heterorhabditis</taxon>
    </lineage>
</organism>
<keyword evidence="3 6" id="KW-1133">Transmembrane helix</keyword>
<dbReference type="Proteomes" id="UP000095283">
    <property type="component" value="Unplaced"/>
</dbReference>
<dbReference type="InterPro" id="IPR017983">
    <property type="entry name" value="GPCR_2_secretin-like_CS"/>
</dbReference>
<evidence type="ECO:0000313" key="9">
    <source>
        <dbReference type="WBParaSite" id="Hba_20566"/>
    </source>
</evidence>
<evidence type="ECO:0000259" key="7">
    <source>
        <dbReference type="PROSITE" id="PS50261"/>
    </source>
</evidence>
<feature type="transmembrane region" description="Helical" evidence="6">
    <location>
        <begin position="42"/>
        <end position="62"/>
    </location>
</feature>
<feature type="transmembrane region" description="Helical" evidence="6">
    <location>
        <begin position="210"/>
        <end position="228"/>
    </location>
</feature>
<evidence type="ECO:0000256" key="6">
    <source>
        <dbReference type="SAM" id="Phobius"/>
    </source>
</evidence>
<keyword evidence="2 6" id="KW-0812">Transmembrane</keyword>
<dbReference type="PRINTS" id="PR00249">
    <property type="entry name" value="GPCRSECRETIN"/>
</dbReference>
<evidence type="ECO:0000256" key="2">
    <source>
        <dbReference type="ARBA" id="ARBA00022692"/>
    </source>
</evidence>
<feature type="compositionally biased region" description="Polar residues" evidence="5">
    <location>
        <begin position="346"/>
        <end position="363"/>
    </location>
</feature>
<evidence type="ECO:0000256" key="1">
    <source>
        <dbReference type="ARBA" id="ARBA00004141"/>
    </source>
</evidence>
<name>A0A1I7XTA2_HETBA</name>
<evidence type="ECO:0000256" key="4">
    <source>
        <dbReference type="ARBA" id="ARBA00023136"/>
    </source>
</evidence>
<evidence type="ECO:0000256" key="5">
    <source>
        <dbReference type="SAM" id="MobiDB-lite"/>
    </source>
</evidence>
<dbReference type="GO" id="GO:0008528">
    <property type="term" value="F:G protein-coupled peptide receptor activity"/>
    <property type="evidence" value="ECO:0007669"/>
    <property type="project" value="TreeGrafter"/>
</dbReference>
<feature type="transmembrane region" description="Helical" evidence="6">
    <location>
        <begin position="249"/>
        <end position="269"/>
    </location>
</feature>
<comment type="subcellular location">
    <subcellularLocation>
        <location evidence="1">Membrane</location>
        <topology evidence="1">Multi-pass membrane protein</topology>
    </subcellularLocation>
</comment>
<sequence length="424" mass="48705">MLDQLTLTYFVTTVRMLFIASERIALQSIAQEVAKNARKLEFVGLGLSLVSLIVSIVIFSYFRRLRVFRNMLHLHLMIAILMVVIIRLVLYIDLIFTGNHGPHQSPSDGKTINTMPFVCEAMYFLLEYFKTVAFGWMFLEGFYLHNQLVLTVFNSEPRLTPYLIAGYGIPLLHTLLWLLVVLLKKDFKVERCLGSYYLEPEFWILDGPRMAELVVNLFFICNVIRVLWSKVRESHNTSELDRMKKSVKAALMLIPLLGIPNIMQTIPFAPTRDNIMIFAIWTYCASFTYMYQGLMITIIYCFTNKEVNTVLKAFYSRYRLQHTSQNELRRGSRSIASHYQARNGQVTTSLDNNNGSTLSPYTQRSKKGSGDSTTKLMLSVPNCNDELVNNNGYGTTSERMPLKTQCEYTEEIRITPMSNGRTVA</sequence>
<dbReference type="GO" id="GO:0005886">
    <property type="term" value="C:plasma membrane"/>
    <property type="evidence" value="ECO:0007669"/>
    <property type="project" value="TreeGrafter"/>
</dbReference>
<dbReference type="InterPro" id="IPR000832">
    <property type="entry name" value="GPCR_2_secretin-like"/>
</dbReference>
<evidence type="ECO:0000313" key="8">
    <source>
        <dbReference type="Proteomes" id="UP000095283"/>
    </source>
</evidence>
<dbReference type="PANTHER" id="PTHR45620:SF17">
    <property type="entry name" value="PDF RECEPTOR"/>
    <property type="match status" value="1"/>
</dbReference>
<feature type="region of interest" description="Disordered" evidence="5">
    <location>
        <begin position="346"/>
        <end position="373"/>
    </location>
</feature>
<dbReference type="GO" id="GO:0007188">
    <property type="term" value="P:adenylate cyclase-modulating G protein-coupled receptor signaling pathway"/>
    <property type="evidence" value="ECO:0007669"/>
    <property type="project" value="TreeGrafter"/>
</dbReference>
<keyword evidence="4 6" id="KW-0472">Membrane</keyword>
<dbReference type="Gene3D" id="1.20.1070.10">
    <property type="entry name" value="Rhodopsin 7-helix transmembrane proteins"/>
    <property type="match status" value="1"/>
</dbReference>
<dbReference type="PROSITE" id="PS50261">
    <property type="entry name" value="G_PROTEIN_RECEP_F2_4"/>
    <property type="match status" value="1"/>
</dbReference>
<accession>A0A1I7XTA2</accession>
<feature type="transmembrane region" description="Helical" evidence="6">
    <location>
        <begin position="275"/>
        <end position="302"/>
    </location>
</feature>
<dbReference type="Pfam" id="PF00002">
    <property type="entry name" value="7tm_2"/>
    <property type="match status" value="1"/>
</dbReference>
<dbReference type="GO" id="GO:0007166">
    <property type="term" value="P:cell surface receptor signaling pathway"/>
    <property type="evidence" value="ECO:0007669"/>
    <property type="project" value="InterPro"/>
</dbReference>
<feature type="transmembrane region" description="Helical" evidence="6">
    <location>
        <begin position="159"/>
        <end position="183"/>
    </location>
</feature>
<protein>
    <submittedName>
        <fullName evidence="9">G_PROTEIN_RECEP_F2_4 domain-containing protein</fullName>
    </submittedName>
</protein>
<keyword evidence="8" id="KW-1185">Reference proteome</keyword>
<evidence type="ECO:0000256" key="3">
    <source>
        <dbReference type="ARBA" id="ARBA00022989"/>
    </source>
</evidence>
<dbReference type="AlphaFoldDB" id="A0A1I7XTA2"/>
<dbReference type="InterPro" id="IPR050332">
    <property type="entry name" value="GPCR_2"/>
</dbReference>
<dbReference type="PANTHER" id="PTHR45620">
    <property type="entry name" value="PDF RECEPTOR-LIKE PROTEIN-RELATED"/>
    <property type="match status" value="1"/>
</dbReference>
<dbReference type="InterPro" id="IPR017981">
    <property type="entry name" value="GPCR_2-like_7TM"/>
</dbReference>
<feature type="transmembrane region" description="Helical" evidence="6">
    <location>
        <begin position="74"/>
        <end position="96"/>
    </location>
</feature>
<reference evidence="9" key="1">
    <citation type="submission" date="2016-11" db="UniProtKB">
        <authorList>
            <consortium name="WormBaseParasite"/>
        </authorList>
    </citation>
    <scope>IDENTIFICATION</scope>
</reference>